<dbReference type="Proteomes" id="UP001216638">
    <property type="component" value="Chromosome 2"/>
</dbReference>
<keyword evidence="4" id="KW-0999">Mitochondrion inner membrane</keyword>
<evidence type="ECO:0000313" key="14">
    <source>
        <dbReference type="Proteomes" id="UP001216638"/>
    </source>
</evidence>
<dbReference type="NCBIfam" id="TIGR03592">
    <property type="entry name" value="yidC_oxa1_cterm"/>
    <property type="match status" value="1"/>
</dbReference>
<feature type="transmembrane region" description="Helical" evidence="11">
    <location>
        <begin position="322"/>
        <end position="344"/>
    </location>
</feature>
<dbReference type="AlphaFoldDB" id="A0AAF0DUK2"/>
<dbReference type="PANTHER" id="PTHR12428">
    <property type="entry name" value="OXA1"/>
    <property type="match status" value="1"/>
</dbReference>
<dbReference type="InterPro" id="IPR028055">
    <property type="entry name" value="YidC/Oxa/ALB_C"/>
</dbReference>
<feature type="region of interest" description="Disordered" evidence="10">
    <location>
        <begin position="229"/>
        <end position="250"/>
    </location>
</feature>
<keyword evidence="6 11" id="KW-1133">Transmembrane helix</keyword>
<feature type="compositionally biased region" description="Basic and acidic residues" evidence="10">
    <location>
        <begin position="613"/>
        <end position="630"/>
    </location>
</feature>
<comment type="subcellular location">
    <subcellularLocation>
        <location evidence="9">Membrane</location>
        <topology evidence="9">Multi-pass membrane protein</topology>
    </subcellularLocation>
    <subcellularLocation>
        <location evidence="1">Mitochondrion inner membrane</location>
        <topology evidence="1">Multi-pass membrane protein</topology>
    </subcellularLocation>
</comment>
<feature type="transmembrane region" description="Helical" evidence="11">
    <location>
        <begin position="444"/>
        <end position="462"/>
    </location>
</feature>
<gene>
    <name evidence="13" type="ORF">MBRA1_001707</name>
</gene>
<evidence type="ECO:0000256" key="5">
    <source>
        <dbReference type="ARBA" id="ARBA00022946"/>
    </source>
</evidence>
<sequence>MVGPGAGLRVSSVVCRHGVWKAHASVPRFARAPSVLLMTRSFSLWGNSGNNEEARMTAWAQMQDASAHAGTGAETLSRDAAQAASDVRDGIASTSASLQNNASSASASMQDTLSSMSSSVQSGWASANASLQQGIASAKQGFESAKQSLQGTNASIENGLARADESFQSGWSTASQAGKEYAASASEAAASAKQSLQGANASIENGLARASESIQSGWANATNAGKNAAADAGEATQKLADSAREGSSGVVSDAQGAFSSIQDRLAHANHGNGMLASESEAISQASQEATSELAAHGLGGWSPSGILQHLLDTTQYLTHLPWWATIILVTCLIRLSVAPLLVYVQGNSIRLSNIQPQMQNMLKDLEYAKATGNQQEMQRSAVQVRKLLADNNCSPFRSLLLPAVQMPIFLSFYFALDGMAKAKLPALVSGGFGWVPDLTVADPYYVLPITSAFMTLLVLETGAETGTTAMNQTKQARMVKNLLRGVTVLAAWFVSNFPAAVLLYWTTTNTFSLVQLLALRTRFLKRLLKLPERVQHPVQPHVKQQSFMEGLRSGLASGSAHPNSAASARRPPPSSLYRRGGERPVEATTRGRALDSMLSSKPGGEKSTSFHPAGEHANAEKQSRVAAARERRLRQRN</sequence>
<keyword evidence="8 11" id="KW-0472">Membrane</keyword>
<evidence type="ECO:0000256" key="3">
    <source>
        <dbReference type="ARBA" id="ARBA00022692"/>
    </source>
</evidence>
<dbReference type="GO" id="GO:0032977">
    <property type="term" value="F:membrane insertase activity"/>
    <property type="evidence" value="ECO:0007669"/>
    <property type="project" value="InterPro"/>
</dbReference>
<evidence type="ECO:0000259" key="12">
    <source>
        <dbReference type="Pfam" id="PF02096"/>
    </source>
</evidence>
<name>A0AAF0DUK2_9BASI</name>
<keyword evidence="5" id="KW-0809">Transit peptide</keyword>
<evidence type="ECO:0000256" key="1">
    <source>
        <dbReference type="ARBA" id="ARBA00004448"/>
    </source>
</evidence>
<keyword evidence="7" id="KW-0496">Mitochondrion</keyword>
<protein>
    <recommendedName>
        <fullName evidence="12">Membrane insertase YidC/Oxa/ALB C-terminal domain-containing protein</fullName>
    </recommendedName>
</protein>
<feature type="domain" description="Membrane insertase YidC/Oxa/ALB C-terminal" evidence="12">
    <location>
        <begin position="322"/>
        <end position="518"/>
    </location>
</feature>
<comment type="similarity">
    <text evidence="2 9">Belongs to the OXA1/ALB3/YidC family.</text>
</comment>
<evidence type="ECO:0000256" key="6">
    <source>
        <dbReference type="ARBA" id="ARBA00022989"/>
    </source>
</evidence>
<dbReference type="Pfam" id="PF02096">
    <property type="entry name" value="60KD_IMP"/>
    <property type="match status" value="1"/>
</dbReference>
<dbReference type="GO" id="GO:0005743">
    <property type="term" value="C:mitochondrial inner membrane"/>
    <property type="evidence" value="ECO:0007669"/>
    <property type="project" value="UniProtKB-SubCell"/>
</dbReference>
<feature type="region of interest" description="Disordered" evidence="10">
    <location>
        <begin position="553"/>
        <end position="637"/>
    </location>
</feature>
<feature type="transmembrane region" description="Helical" evidence="11">
    <location>
        <begin position="399"/>
        <end position="416"/>
    </location>
</feature>
<feature type="region of interest" description="Disordered" evidence="10">
    <location>
        <begin position="69"/>
        <end position="88"/>
    </location>
</feature>
<dbReference type="PANTHER" id="PTHR12428:SF66">
    <property type="entry name" value="MITOCHONDRIAL INNER MEMBRANE PROTEIN OXA1L"/>
    <property type="match status" value="1"/>
</dbReference>
<keyword evidence="14" id="KW-1185">Reference proteome</keyword>
<proteinExistence type="inferred from homology"/>
<evidence type="ECO:0000256" key="2">
    <source>
        <dbReference type="ARBA" id="ARBA00009877"/>
    </source>
</evidence>
<evidence type="ECO:0000256" key="4">
    <source>
        <dbReference type="ARBA" id="ARBA00022792"/>
    </source>
</evidence>
<feature type="compositionally biased region" description="Low complexity" evidence="10">
    <location>
        <begin position="559"/>
        <end position="569"/>
    </location>
</feature>
<evidence type="ECO:0000313" key="13">
    <source>
        <dbReference type="EMBL" id="WFC95066.1"/>
    </source>
</evidence>
<reference evidence="13" key="1">
    <citation type="submission" date="2023-03" db="EMBL/GenBank/DDBJ databases">
        <title>Mating type loci evolution in Malassezia.</title>
        <authorList>
            <person name="Coelho M.A."/>
        </authorList>
    </citation>
    <scope>NUCLEOTIDE SEQUENCE</scope>
    <source>
        <strain evidence="13">CBS 14135</strain>
    </source>
</reference>
<evidence type="ECO:0000256" key="7">
    <source>
        <dbReference type="ARBA" id="ARBA00023128"/>
    </source>
</evidence>
<evidence type="ECO:0000256" key="10">
    <source>
        <dbReference type="SAM" id="MobiDB-lite"/>
    </source>
</evidence>
<accession>A0AAF0DUK2</accession>
<feature type="transmembrane region" description="Helical" evidence="11">
    <location>
        <begin position="482"/>
        <end position="505"/>
    </location>
</feature>
<evidence type="ECO:0000256" key="8">
    <source>
        <dbReference type="ARBA" id="ARBA00023136"/>
    </source>
</evidence>
<dbReference type="CDD" id="cd20069">
    <property type="entry name" value="5TM_Oxa1-like"/>
    <property type="match status" value="1"/>
</dbReference>
<organism evidence="13 14">
    <name type="scientific">Malassezia brasiliensis</name>
    <dbReference type="NCBI Taxonomy" id="1821822"/>
    <lineage>
        <taxon>Eukaryota</taxon>
        <taxon>Fungi</taxon>
        <taxon>Dikarya</taxon>
        <taxon>Basidiomycota</taxon>
        <taxon>Ustilaginomycotina</taxon>
        <taxon>Malasseziomycetes</taxon>
        <taxon>Malasseziales</taxon>
        <taxon>Malasseziaceae</taxon>
        <taxon>Malassezia</taxon>
    </lineage>
</organism>
<evidence type="ECO:0000256" key="9">
    <source>
        <dbReference type="RuleBase" id="RU003945"/>
    </source>
</evidence>
<dbReference type="GO" id="GO:0032979">
    <property type="term" value="P:protein insertion into mitochondrial inner membrane from matrix"/>
    <property type="evidence" value="ECO:0007669"/>
    <property type="project" value="TreeGrafter"/>
</dbReference>
<evidence type="ECO:0000256" key="11">
    <source>
        <dbReference type="SAM" id="Phobius"/>
    </source>
</evidence>
<dbReference type="InterPro" id="IPR001708">
    <property type="entry name" value="YidC/ALB3/OXA1/COX18"/>
</dbReference>
<keyword evidence="3 9" id="KW-0812">Transmembrane</keyword>
<dbReference type="EMBL" id="CP119952">
    <property type="protein sequence ID" value="WFC95066.1"/>
    <property type="molecule type" value="Genomic_DNA"/>
</dbReference>